<evidence type="ECO:0000313" key="2">
    <source>
        <dbReference type="EMBL" id="TCT07469.1"/>
    </source>
</evidence>
<protein>
    <submittedName>
        <fullName evidence="2">Cellulose synthase operon protein YhjU</fullName>
    </submittedName>
</protein>
<comment type="caution">
    <text evidence="2">The sequence shown here is derived from an EMBL/GenBank/DDBJ whole genome shotgun (WGS) entry which is preliminary data.</text>
</comment>
<accession>A0A4R3M5C3</accession>
<organism evidence="2 3">
    <name type="scientific">Paralcaligenes ureilyticus</name>
    <dbReference type="NCBI Taxonomy" id="627131"/>
    <lineage>
        <taxon>Bacteria</taxon>
        <taxon>Pseudomonadati</taxon>
        <taxon>Pseudomonadota</taxon>
        <taxon>Betaproteobacteria</taxon>
        <taxon>Burkholderiales</taxon>
        <taxon>Alcaligenaceae</taxon>
        <taxon>Paralcaligenes</taxon>
    </lineage>
</organism>
<dbReference type="InterPro" id="IPR017744">
    <property type="entry name" value="BcsG"/>
</dbReference>
<dbReference type="OrthoDB" id="6965261at2"/>
<proteinExistence type="predicted"/>
<feature type="transmembrane region" description="Helical" evidence="1">
    <location>
        <begin position="45"/>
        <end position="61"/>
    </location>
</feature>
<feature type="transmembrane region" description="Helical" evidence="1">
    <location>
        <begin position="118"/>
        <end position="135"/>
    </location>
</feature>
<keyword evidence="3" id="KW-1185">Reference proteome</keyword>
<dbReference type="Pfam" id="PF11658">
    <property type="entry name" value="CBP_BcsG"/>
    <property type="match status" value="1"/>
</dbReference>
<name>A0A4R3M5C3_9BURK</name>
<reference evidence="2 3" key="1">
    <citation type="submission" date="2019-03" db="EMBL/GenBank/DDBJ databases">
        <title>Genomic Encyclopedia of Type Strains, Phase IV (KMG-IV): sequencing the most valuable type-strain genomes for metagenomic binning, comparative biology and taxonomic classification.</title>
        <authorList>
            <person name="Goeker M."/>
        </authorList>
    </citation>
    <scope>NUCLEOTIDE SEQUENCE [LARGE SCALE GENOMIC DNA]</scope>
    <source>
        <strain evidence="2 3">DSM 24591</strain>
    </source>
</reference>
<evidence type="ECO:0000256" key="1">
    <source>
        <dbReference type="SAM" id="Phobius"/>
    </source>
</evidence>
<keyword evidence="1" id="KW-0812">Transmembrane</keyword>
<evidence type="ECO:0000313" key="3">
    <source>
        <dbReference type="Proteomes" id="UP000295525"/>
    </source>
</evidence>
<keyword evidence="1" id="KW-1133">Transmembrane helix</keyword>
<dbReference type="AlphaFoldDB" id="A0A4R3M5C3"/>
<dbReference type="RefSeq" id="WP_132582272.1">
    <property type="nucleotide sequence ID" value="NZ_SMAJ01000006.1"/>
</dbReference>
<dbReference type="EMBL" id="SMAJ01000006">
    <property type="protein sequence ID" value="TCT07469.1"/>
    <property type="molecule type" value="Genomic_DNA"/>
</dbReference>
<feature type="transmembrane region" description="Helical" evidence="1">
    <location>
        <begin position="20"/>
        <end position="38"/>
    </location>
</feature>
<keyword evidence="1" id="KW-0472">Membrane</keyword>
<dbReference type="NCBIfam" id="TIGR03368">
    <property type="entry name" value="cellulose_yhjU"/>
    <property type="match status" value="1"/>
</dbReference>
<gene>
    <name evidence="2" type="ORF">EDC26_106193</name>
</gene>
<feature type="transmembrane region" description="Helical" evidence="1">
    <location>
        <begin position="93"/>
        <end position="111"/>
    </location>
</feature>
<sequence length="524" mass="57741">MASWNLYFLLKLFLYFKGSLAPLWGANLVFILILILPIERRWIRAVRLLLALAVAIPLLYYESSLPPFAHALEQLGSIMKFDSSYLRELAERFIPARLLWTGVLAIVIYYVLNRWIRFSSLVLIAFISIPLWHLIDARLSLREGPVAPVVASAAAADAGGGALNVVGNNYEAALKRFRETEAPRQVVFKPADPRADAQFDIIMVHVCSLSWDDLKVAQALNNPLLSHFDYLFTHFSGAVSYSGPAAIRLLRADCGQTPHKALYKPVPQQCHIFSALQQEGYTPQIALNHDGQFDDFIGDVTRNIGVPGIKKMSLEGVPVAIKAFDDSPIRDDLATLDRWWAARQKVQGPVALYYNTITLHDGNHMVGSKMSSVKSYPLRLAKLMSDIDQFASVVQASGRKAVLVFVPEHGAALEAEPGQIAGLRDIPTPKIINLPVGVRLINFTGHRGPTQVISAPSSYLALAQLLANMVSNSPFKPDSPPLIQYASNLPQTEMVGENDGIVTLPTPKGYAMRNAAGNWTVQNE</sequence>
<dbReference type="Proteomes" id="UP000295525">
    <property type="component" value="Unassembled WGS sequence"/>
</dbReference>